<dbReference type="Proteomes" id="UP000233782">
    <property type="component" value="Unassembled WGS sequence"/>
</dbReference>
<gene>
    <name evidence="1" type="ORF">BD749_2836</name>
</gene>
<comment type="caution">
    <text evidence="1">The sequence shown here is derived from an EMBL/GenBank/DDBJ whole genome shotgun (WGS) entry which is preliminary data.</text>
</comment>
<evidence type="ECO:0000313" key="2">
    <source>
        <dbReference type="Proteomes" id="UP000233782"/>
    </source>
</evidence>
<reference evidence="1 2" key="1">
    <citation type="submission" date="2017-12" db="EMBL/GenBank/DDBJ databases">
        <title>Genomic Encyclopedia of Type Strains, Phase III (KMG-III): the genomes of soil and plant-associated and newly described type strains.</title>
        <authorList>
            <person name="Whitman W."/>
        </authorList>
    </citation>
    <scope>NUCLEOTIDE SEQUENCE [LARGE SCALE GENOMIC DNA]</scope>
    <source>
        <strain evidence="1 2">LP43</strain>
    </source>
</reference>
<proteinExistence type="predicted"/>
<sequence>MMITVIMGITPLGLDFCIDVLKIRESLRIAKLKTALTLIF</sequence>
<evidence type="ECO:0000313" key="1">
    <source>
        <dbReference type="EMBL" id="PKV63003.1"/>
    </source>
</evidence>
<keyword evidence="2" id="KW-1185">Reference proteome</keyword>
<dbReference type="EMBL" id="PJMU01000003">
    <property type="protein sequence ID" value="PKV63003.1"/>
    <property type="molecule type" value="Genomic_DNA"/>
</dbReference>
<protein>
    <submittedName>
        <fullName evidence="1">Uncharacterized protein</fullName>
    </submittedName>
</protein>
<organism evidence="1 2">
    <name type="scientific">Pontibacter ramchanderi</name>
    <dbReference type="NCBI Taxonomy" id="1179743"/>
    <lineage>
        <taxon>Bacteria</taxon>
        <taxon>Pseudomonadati</taxon>
        <taxon>Bacteroidota</taxon>
        <taxon>Cytophagia</taxon>
        <taxon>Cytophagales</taxon>
        <taxon>Hymenobacteraceae</taxon>
        <taxon>Pontibacter</taxon>
    </lineage>
</organism>
<accession>A0A2N3U8C5</accession>
<dbReference type="AlphaFoldDB" id="A0A2N3U8C5"/>
<name>A0A2N3U8C5_9BACT</name>